<keyword evidence="8" id="KW-0418">Kinase</keyword>
<evidence type="ECO:0000259" key="6">
    <source>
        <dbReference type="PROSITE" id="PS01124"/>
    </source>
</evidence>
<keyword evidence="9" id="KW-1185">Reference proteome</keyword>
<evidence type="ECO:0000313" key="9">
    <source>
        <dbReference type="Proteomes" id="UP000014962"/>
    </source>
</evidence>
<organism evidence="8 9">
    <name type="scientific">Winogradskyella psychrotolerans RS-3</name>
    <dbReference type="NCBI Taxonomy" id="641526"/>
    <lineage>
        <taxon>Bacteria</taxon>
        <taxon>Pseudomonadati</taxon>
        <taxon>Bacteroidota</taxon>
        <taxon>Flavobacteriia</taxon>
        <taxon>Flavobacteriales</taxon>
        <taxon>Flavobacteriaceae</taxon>
        <taxon>Winogradskyella</taxon>
    </lineage>
</organism>
<dbReference type="RefSeq" id="WP_020897059.1">
    <property type="nucleotide sequence ID" value="NZ_ATMR01000185.1"/>
</dbReference>
<dbReference type="PANTHER" id="PTHR43547:SF2">
    <property type="entry name" value="HYBRID SIGNAL TRANSDUCTION HISTIDINE KINASE C"/>
    <property type="match status" value="1"/>
</dbReference>
<dbReference type="InterPro" id="IPR018060">
    <property type="entry name" value="HTH_AraC"/>
</dbReference>
<gene>
    <name evidence="8" type="ORF">ADIWIN_3551</name>
</gene>
<dbReference type="SUPFAM" id="SSF46689">
    <property type="entry name" value="Homeodomain-like"/>
    <property type="match status" value="2"/>
</dbReference>
<dbReference type="PATRIC" id="fig|641526.4.peg.3520"/>
<dbReference type="SMART" id="SM00448">
    <property type="entry name" value="REC"/>
    <property type="match status" value="1"/>
</dbReference>
<dbReference type="SMART" id="SM00342">
    <property type="entry name" value="HTH_ARAC"/>
    <property type="match status" value="1"/>
</dbReference>
<feature type="domain" description="HTH araC/xylS-type" evidence="6">
    <location>
        <begin position="132"/>
        <end position="232"/>
    </location>
</feature>
<feature type="domain" description="Response regulatory" evidence="7">
    <location>
        <begin position="1"/>
        <end position="98"/>
    </location>
</feature>
<keyword evidence="8" id="KW-0808">Transferase</keyword>
<dbReference type="PROSITE" id="PS50110">
    <property type="entry name" value="RESPONSE_REGULATORY"/>
    <property type="match status" value="1"/>
</dbReference>
<dbReference type="GO" id="GO:0043565">
    <property type="term" value="F:sequence-specific DNA binding"/>
    <property type="evidence" value="ECO:0007669"/>
    <property type="project" value="InterPro"/>
</dbReference>
<dbReference type="AlphaFoldDB" id="S7VKI0"/>
<name>S7VKI0_9FLAO</name>
<dbReference type="PRINTS" id="PR00032">
    <property type="entry name" value="HTHARAC"/>
</dbReference>
<keyword evidence="4" id="KW-0804">Transcription</keyword>
<dbReference type="InterPro" id="IPR001789">
    <property type="entry name" value="Sig_transdc_resp-reg_receiver"/>
</dbReference>
<dbReference type="Proteomes" id="UP000014962">
    <property type="component" value="Unassembled WGS sequence"/>
</dbReference>
<dbReference type="EMBL" id="ATMR01000185">
    <property type="protein sequence ID" value="EPR70451.1"/>
    <property type="molecule type" value="Genomic_DNA"/>
</dbReference>
<protein>
    <submittedName>
        <fullName evidence="8">Two-component system sensor histidine kinase/response regulator, hybrid ('one-component system')</fullName>
    </submittedName>
</protein>
<dbReference type="Pfam" id="PF00072">
    <property type="entry name" value="Response_reg"/>
    <property type="match status" value="1"/>
</dbReference>
<accession>S7VKI0</accession>
<dbReference type="STRING" id="641526.ADIWIN_3551"/>
<reference evidence="8 9" key="1">
    <citation type="journal article" date="2013" name="Genome Announc.">
        <title>Draft Genome Sequence of Winogradskyella psychrotolerans RS-3T, Isolated from the Marine Transect of Kongsfjorden, Ny-Alesund, Svalbard, Arctic Ocean.</title>
        <authorList>
            <person name="Kumar Pinnaka A."/>
            <person name="Ara S."/>
            <person name="Singh A."/>
            <person name="Shivaji S."/>
        </authorList>
    </citation>
    <scope>NUCLEOTIDE SEQUENCE [LARGE SCALE GENOMIC DNA]</scope>
    <source>
        <strain evidence="8 9">RS-3</strain>
    </source>
</reference>
<dbReference type="OrthoDB" id="358279at2"/>
<dbReference type="InterPro" id="IPR009057">
    <property type="entry name" value="Homeodomain-like_sf"/>
</dbReference>
<keyword evidence="1 5" id="KW-0597">Phosphoprotein</keyword>
<dbReference type="InterPro" id="IPR011006">
    <property type="entry name" value="CheY-like_superfamily"/>
</dbReference>
<evidence type="ECO:0000256" key="2">
    <source>
        <dbReference type="ARBA" id="ARBA00023015"/>
    </source>
</evidence>
<dbReference type="InterPro" id="IPR020449">
    <property type="entry name" value="Tscrpt_reg_AraC-type_HTH"/>
</dbReference>
<evidence type="ECO:0000256" key="5">
    <source>
        <dbReference type="PROSITE-ProRule" id="PRU00169"/>
    </source>
</evidence>
<dbReference type="Gene3D" id="3.40.50.2300">
    <property type="match status" value="1"/>
</dbReference>
<dbReference type="GO" id="GO:0000155">
    <property type="term" value="F:phosphorelay sensor kinase activity"/>
    <property type="evidence" value="ECO:0007669"/>
    <property type="project" value="TreeGrafter"/>
</dbReference>
<evidence type="ECO:0000256" key="4">
    <source>
        <dbReference type="ARBA" id="ARBA00023163"/>
    </source>
</evidence>
<dbReference type="PANTHER" id="PTHR43547">
    <property type="entry name" value="TWO-COMPONENT HISTIDINE KINASE"/>
    <property type="match status" value="1"/>
</dbReference>
<evidence type="ECO:0000256" key="1">
    <source>
        <dbReference type="ARBA" id="ARBA00022553"/>
    </source>
</evidence>
<proteinExistence type="predicted"/>
<evidence type="ECO:0000313" key="8">
    <source>
        <dbReference type="EMBL" id="EPR70451.1"/>
    </source>
</evidence>
<dbReference type="Gene3D" id="1.10.10.60">
    <property type="entry name" value="Homeodomain-like"/>
    <property type="match status" value="2"/>
</dbReference>
<dbReference type="SUPFAM" id="SSF52172">
    <property type="entry name" value="CheY-like"/>
    <property type="match status" value="1"/>
</dbReference>
<dbReference type="PROSITE" id="PS01124">
    <property type="entry name" value="HTH_ARAC_FAMILY_2"/>
    <property type="match status" value="1"/>
</dbReference>
<evidence type="ECO:0000259" key="7">
    <source>
        <dbReference type="PROSITE" id="PS50110"/>
    </source>
</evidence>
<dbReference type="eggNOG" id="COG0745">
    <property type="taxonomic scope" value="Bacteria"/>
</dbReference>
<dbReference type="GO" id="GO:0003700">
    <property type="term" value="F:DNA-binding transcription factor activity"/>
    <property type="evidence" value="ECO:0007669"/>
    <property type="project" value="InterPro"/>
</dbReference>
<feature type="modified residue" description="4-aspartylphosphate" evidence="5">
    <location>
        <position position="31"/>
    </location>
</feature>
<comment type="caution">
    <text evidence="8">The sequence shown here is derived from an EMBL/GenBank/DDBJ whole genome shotgun (WGS) entry which is preliminary data.</text>
</comment>
<sequence length="232" mass="26381">MSDKYNITIANNGVEALEEIKKTEFSTIISDVMMPEMDGFELCKRIKANPETCQLPVLLLTALGDNVDLIKGLEFGADEYISKPFSLKHLELRLKKLIENNEKIKDYFSKNSLPPKDKKELGFSKRDLEFLENITEIIEKNLSNSNFGVEELSTEAGLSSSHFYRKLKQLTGQVPNAYLRNFRLQRAAELLDSNSGFNVAEVMYQIGIESNSYFSTSFKKLHGVSPSEYSKR</sequence>
<keyword evidence="2" id="KW-0805">Transcription regulation</keyword>
<evidence type="ECO:0000256" key="3">
    <source>
        <dbReference type="ARBA" id="ARBA00023125"/>
    </source>
</evidence>
<keyword evidence="3" id="KW-0238">DNA-binding</keyword>
<dbReference type="Pfam" id="PF12833">
    <property type="entry name" value="HTH_18"/>
    <property type="match status" value="1"/>
</dbReference>